<dbReference type="GO" id="GO:0030544">
    <property type="term" value="F:Hsp70 protein binding"/>
    <property type="evidence" value="ECO:0007669"/>
    <property type="project" value="TreeGrafter"/>
</dbReference>
<proteinExistence type="predicted"/>
<dbReference type="SUPFAM" id="SSF57903">
    <property type="entry name" value="FYVE/PHD zinc finger"/>
    <property type="match status" value="1"/>
</dbReference>
<dbReference type="InterPro" id="IPR036869">
    <property type="entry name" value="J_dom_sf"/>
</dbReference>
<evidence type="ECO:0000259" key="1">
    <source>
        <dbReference type="PROSITE" id="PS50076"/>
    </source>
</evidence>
<dbReference type="CDD" id="cd06257">
    <property type="entry name" value="DnaJ"/>
    <property type="match status" value="1"/>
</dbReference>
<dbReference type="Gene3D" id="1.10.287.110">
    <property type="entry name" value="DnaJ domain"/>
    <property type="match status" value="1"/>
</dbReference>
<dbReference type="Pfam" id="PF00226">
    <property type="entry name" value="DnaJ"/>
    <property type="match status" value="1"/>
</dbReference>
<feature type="domain" description="J" evidence="1">
    <location>
        <begin position="16"/>
        <end position="72"/>
    </location>
</feature>
<reference evidence="2" key="1">
    <citation type="submission" date="2021-05" db="EMBL/GenBank/DDBJ databases">
        <title>The genome of the haptophyte Pavlova lutheri (Diacronema luteri, Pavlovales) - a model for lipid biosynthesis in eukaryotic algae.</title>
        <authorList>
            <person name="Hulatt C.J."/>
            <person name="Posewitz M.C."/>
        </authorList>
    </citation>
    <scope>NUCLEOTIDE SEQUENCE</scope>
    <source>
        <strain evidence="2">NIVA-4/92</strain>
    </source>
</reference>
<dbReference type="PANTHER" id="PTHR43908">
    <property type="entry name" value="AT29763P-RELATED"/>
    <property type="match status" value="1"/>
</dbReference>
<dbReference type="PANTHER" id="PTHR43908:SF3">
    <property type="entry name" value="AT29763P-RELATED"/>
    <property type="match status" value="1"/>
</dbReference>
<comment type="caution">
    <text evidence="2">The sequence shown here is derived from an EMBL/GenBank/DDBJ whole genome shotgun (WGS) entry which is preliminary data.</text>
</comment>
<protein>
    <recommendedName>
        <fullName evidence="1">J domain-containing protein</fullName>
    </recommendedName>
</protein>
<evidence type="ECO:0000313" key="3">
    <source>
        <dbReference type="Proteomes" id="UP000751190"/>
    </source>
</evidence>
<dbReference type="OrthoDB" id="552049at2759"/>
<dbReference type="Gene3D" id="3.30.40.10">
    <property type="entry name" value="Zinc/RING finger domain, C3HC4 (zinc finger)"/>
    <property type="match status" value="1"/>
</dbReference>
<name>A0A8J6CBM0_DIALT</name>
<dbReference type="SMART" id="SM00271">
    <property type="entry name" value="DnaJ"/>
    <property type="match status" value="1"/>
</dbReference>
<evidence type="ECO:0000313" key="2">
    <source>
        <dbReference type="EMBL" id="KAG8465231.1"/>
    </source>
</evidence>
<dbReference type="Proteomes" id="UP000751190">
    <property type="component" value="Unassembled WGS sequence"/>
</dbReference>
<dbReference type="InterPro" id="IPR051100">
    <property type="entry name" value="DnaJ_subfamily_B/C"/>
</dbReference>
<dbReference type="PROSITE" id="PS50076">
    <property type="entry name" value="DNAJ_2"/>
    <property type="match status" value="1"/>
</dbReference>
<dbReference type="EMBL" id="JAGTXO010000011">
    <property type="protein sequence ID" value="KAG8465231.1"/>
    <property type="molecule type" value="Genomic_DNA"/>
</dbReference>
<dbReference type="AlphaFoldDB" id="A0A8J6CBM0"/>
<accession>A0A8J6CBM0</accession>
<dbReference type="InterPro" id="IPR001623">
    <property type="entry name" value="DnaJ_domain"/>
</dbReference>
<dbReference type="GO" id="GO:0005789">
    <property type="term" value="C:endoplasmic reticulum membrane"/>
    <property type="evidence" value="ECO:0007669"/>
    <property type="project" value="TreeGrafter"/>
</dbReference>
<dbReference type="GO" id="GO:0071218">
    <property type="term" value="P:cellular response to misfolded protein"/>
    <property type="evidence" value="ECO:0007669"/>
    <property type="project" value="TreeGrafter"/>
</dbReference>
<keyword evidence="3" id="KW-1185">Reference proteome</keyword>
<dbReference type="SUPFAM" id="SSF46565">
    <property type="entry name" value="Chaperone J-domain"/>
    <property type="match status" value="1"/>
</dbReference>
<dbReference type="InterPro" id="IPR013083">
    <property type="entry name" value="Znf_RING/FYVE/PHD"/>
</dbReference>
<gene>
    <name evidence="2" type="ORF">KFE25_012594</name>
</gene>
<dbReference type="InterPro" id="IPR011011">
    <property type="entry name" value="Znf_FYVE_PHD"/>
</dbReference>
<organism evidence="2 3">
    <name type="scientific">Diacronema lutheri</name>
    <name type="common">Unicellular marine alga</name>
    <name type="synonym">Monochrysis lutheri</name>
    <dbReference type="NCBI Taxonomy" id="2081491"/>
    <lineage>
        <taxon>Eukaryota</taxon>
        <taxon>Haptista</taxon>
        <taxon>Haptophyta</taxon>
        <taxon>Pavlovophyceae</taxon>
        <taxon>Pavlovales</taxon>
        <taxon>Pavlovaceae</taxon>
        <taxon>Diacronema</taxon>
    </lineage>
</organism>
<sequence>MASEHAECERVLSAKDDDAILRLTSAGSIGDVRRAYRTLALAIHPDRCGHPSATAAFQRLQAAFHRVCERAGAPGLGGAPDAHAAGRAPPRAAAASAFSHASDAAFRAAGADDISSEPDGDDEGSVCNVCAAGGELLLCDGCPCAFHVDLPSAHKASVLEASKLLLRMPRRLLTTEGRTTICSI</sequence>